<sequence>MGPKLRDQLASTPPKLSLTVFPSHKPIASESPWTLTPPLHPMASVPFEWEEAPGRPRPINISGQCKPNSARCLELPPRMLVEAQVMTSHMPSSPTTVLDGPRPARSLSHRFCFEGPIPDTSPDLGLDIIENSMMDQGKSKNEVKRQIGPWKKWASANSTKWNQELNKDNYGISSWDDSVKYDRDLEIKITRFRRRSKGSLYKLSNTSSRVFENILECLKQIMVRRRKQEKERSEAP</sequence>
<protein>
    <submittedName>
        <fullName evidence="2">Uncharacterized protein</fullName>
    </submittedName>
</protein>
<dbReference type="PANTHER" id="PTHR34371:SF6">
    <property type="entry name" value="MEMBRANE-ASSOCIATED KINASE REGULATOR 6"/>
    <property type="match status" value="1"/>
</dbReference>
<reference evidence="2" key="2">
    <citation type="submission" date="2025-08" db="UniProtKB">
        <authorList>
            <consortium name="RefSeq"/>
        </authorList>
    </citation>
    <scope>IDENTIFICATION</scope>
    <source>
        <tissue evidence="2">Leaf</tissue>
    </source>
</reference>
<dbReference type="Proteomes" id="UP000813463">
    <property type="component" value="Chromosome 3"/>
</dbReference>
<dbReference type="PANTHER" id="PTHR34371">
    <property type="entry name" value="OS01G0551000 PROTEIN"/>
    <property type="match status" value="1"/>
</dbReference>
<dbReference type="GeneID" id="110783030"/>
<proteinExistence type="predicted"/>
<organism evidence="1 2">
    <name type="scientific">Spinacia oleracea</name>
    <name type="common">Spinach</name>
    <dbReference type="NCBI Taxonomy" id="3562"/>
    <lineage>
        <taxon>Eukaryota</taxon>
        <taxon>Viridiplantae</taxon>
        <taxon>Streptophyta</taxon>
        <taxon>Embryophyta</taxon>
        <taxon>Tracheophyta</taxon>
        <taxon>Spermatophyta</taxon>
        <taxon>Magnoliopsida</taxon>
        <taxon>eudicotyledons</taxon>
        <taxon>Gunneridae</taxon>
        <taxon>Pentapetalae</taxon>
        <taxon>Caryophyllales</taxon>
        <taxon>Chenopodiaceae</taxon>
        <taxon>Chenopodioideae</taxon>
        <taxon>Anserineae</taxon>
        <taxon>Spinacia</taxon>
    </lineage>
</organism>
<gene>
    <name evidence="2" type="primary">LOC110783030</name>
</gene>
<dbReference type="AlphaFoldDB" id="A0A9R0I5T2"/>
<dbReference type="KEGG" id="soe:110783030"/>
<evidence type="ECO:0000313" key="1">
    <source>
        <dbReference type="Proteomes" id="UP000813463"/>
    </source>
</evidence>
<dbReference type="RefSeq" id="XP_021843018.1">
    <property type="nucleotide sequence ID" value="XM_021987326.2"/>
</dbReference>
<keyword evidence="1" id="KW-1185">Reference proteome</keyword>
<name>A0A9R0I5T2_SPIOL</name>
<accession>A0A9R0I5T2</accession>
<evidence type="ECO:0000313" key="2">
    <source>
        <dbReference type="RefSeq" id="XP_021843018.1"/>
    </source>
</evidence>
<reference evidence="1" key="1">
    <citation type="journal article" date="2021" name="Nat. Commun.">
        <title>Genomic analyses provide insights into spinach domestication and the genetic basis of agronomic traits.</title>
        <authorList>
            <person name="Cai X."/>
            <person name="Sun X."/>
            <person name="Xu C."/>
            <person name="Sun H."/>
            <person name="Wang X."/>
            <person name="Ge C."/>
            <person name="Zhang Z."/>
            <person name="Wang Q."/>
            <person name="Fei Z."/>
            <person name="Jiao C."/>
            <person name="Wang Q."/>
        </authorList>
    </citation>
    <scope>NUCLEOTIDE SEQUENCE [LARGE SCALE GENOMIC DNA]</scope>
    <source>
        <strain evidence="1">cv. Varoflay</strain>
    </source>
</reference>
<dbReference type="OrthoDB" id="1934555at2759"/>